<dbReference type="Proteomes" id="UP000017836">
    <property type="component" value="Unassembled WGS sequence"/>
</dbReference>
<dbReference type="AlphaFoldDB" id="U5CSH9"/>
<dbReference type="EMBL" id="KI392485">
    <property type="protein sequence ID" value="ERN16201.1"/>
    <property type="molecule type" value="Genomic_DNA"/>
</dbReference>
<organism evidence="2 3">
    <name type="scientific">Amborella trichopoda</name>
    <dbReference type="NCBI Taxonomy" id="13333"/>
    <lineage>
        <taxon>Eukaryota</taxon>
        <taxon>Viridiplantae</taxon>
        <taxon>Streptophyta</taxon>
        <taxon>Embryophyta</taxon>
        <taxon>Tracheophyta</taxon>
        <taxon>Spermatophyta</taxon>
        <taxon>Magnoliopsida</taxon>
        <taxon>Amborellales</taxon>
        <taxon>Amborellaceae</taxon>
        <taxon>Amborella</taxon>
    </lineage>
</organism>
<reference evidence="3" key="1">
    <citation type="journal article" date="2013" name="Science">
        <title>The Amborella genome and the evolution of flowering plants.</title>
        <authorList>
            <consortium name="Amborella Genome Project"/>
        </authorList>
    </citation>
    <scope>NUCLEOTIDE SEQUENCE [LARGE SCALE GENOMIC DNA]</scope>
</reference>
<evidence type="ECO:0008006" key="4">
    <source>
        <dbReference type="Google" id="ProtNLM"/>
    </source>
</evidence>
<sequence>MRFILFSPLLTQITLSFLSCSVVGKGWMFNPRGGGGGLRRGGGLTLRPTFVLARHVGIAVKLPSAFALAGQSPSGSKKPLHASITFWEAYAP</sequence>
<dbReference type="HOGENOM" id="CLU_2416226_0_0_1"/>
<dbReference type="Gramene" id="ERN16201">
    <property type="protein sequence ID" value="ERN16201"/>
    <property type="gene ID" value="AMTR_s00030p00243340"/>
</dbReference>
<evidence type="ECO:0000256" key="1">
    <source>
        <dbReference type="SAM" id="SignalP"/>
    </source>
</evidence>
<accession>U5CSH9</accession>
<proteinExistence type="predicted"/>
<feature type="signal peptide" evidence="1">
    <location>
        <begin position="1"/>
        <end position="16"/>
    </location>
</feature>
<keyword evidence="1" id="KW-0732">Signal</keyword>
<dbReference type="PROSITE" id="PS51257">
    <property type="entry name" value="PROKAR_LIPOPROTEIN"/>
    <property type="match status" value="1"/>
</dbReference>
<feature type="chain" id="PRO_5004658370" description="Secreted protein" evidence="1">
    <location>
        <begin position="17"/>
        <end position="92"/>
    </location>
</feature>
<evidence type="ECO:0000313" key="2">
    <source>
        <dbReference type="EMBL" id="ERN16201.1"/>
    </source>
</evidence>
<keyword evidence="3" id="KW-1185">Reference proteome</keyword>
<gene>
    <name evidence="2" type="ORF">AMTR_s00030p00243340</name>
</gene>
<name>U5CSH9_AMBTC</name>
<protein>
    <recommendedName>
        <fullName evidence="4">Secreted protein</fullName>
    </recommendedName>
</protein>
<evidence type="ECO:0000313" key="3">
    <source>
        <dbReference type="Proteomes" id="UP000017836"/>
    </source>
</evidence>